<accession>B1Y313</accession>
<dbReference type="STRING" id="395495.Lcho_3411"/>
<proteinExistence type="predicted"/>
<dbReference type="HOGENOM" id="CLU_077139_0_0_4"/>
<protein>
    <recommendedName>
        <fullName evidence="4">DUF3047 domain-containing protein</fullName>
    </recommendedName>
</protein>
<sequence>MAAAVLLWGCAQVPGVPPEPPQPRPDQVQALQAQGPAWRGVPFPGKRSTHYRPLQHDGRTALHARADTSASMWRRPVKVDAHDLGRVRFSWNVPRLIEHADLSDRDAEDTPVRIVLAFEGDHARLSLRNRMMFDLAETLTGERPPYATLMYVWDTRAAVGSVIPAARTDRVRKLVVESGAQRVQRWLSYERDVVADYRHMFGEDPGPLVGVAFMTDSDNTGSQIDAYYGDIELIGKAGQPLF</sequence>
<dbReference type="eggNOG" id="ENOG502ZQ5C">
    <property type="taxonomic scope" value="Bacteria"/>
</dbReference>
<evidence type="ECO:0008006" key="4">
    <source>
        <dbReference type="Google" id="ProtNLM"/>
    </source>
</evidence>
<name>B1Y313_LEPCP</name>
<organism evidence="2 3">
    <name type="scientific">Leptothrix cholodnii (strain ATCC 51168 / LMG 8142 / SP-6)</name>
    <name type="common">Leptothrix discophora (strain SP-6)</name>
    <dbReference type="NCBI Taxonomy" id="395495"/>
    <lineage>
        <taxon>Bacteria</taxon>
        <taxon>Pseudomonadati</taxon>
        <taxon>Pseudomonadota</taxon>
        <taxon>Betaproteobacteria</taxon>
        <taxon>Burkholderiales</taxon>
        <taxon>Sphaerotilaceae</taxon>
        <taxon>Leptothrix</taxon>
    </lineage>
</organism>
<dbReference type="EMBL" id="CP001013">
    <property type="protein sequence ID" value="ACB35669.1"/>
    <property type="molecule type" value="Genomic_DNA"/>
</dbReference>
<keyword evidence="3" id="KW-1185">Reference proteome</keyword>
<dbReference type="AlphaFoldDB" id="B1Y313"/>
<dbReference type="RefSeq" id="WP_012348416.1">
    <property type="nucleotide sequence ID" value="NC_010524.1"/>
</dbReference>
<gene>
    <name evidence="2" type="ordered locus">Lcho_3411</name>
</gene>
<dbReference type="InterPro" id="IPR021409">
    <property type="entry name" value="DUF3047"/>
</dbReference>
<feature type="region of interest" description="Disordered" evidence="1">
    <location>
        <begin position="16"/>
        <end position="53"/>
    </location>
</feature>
<evidence type="ECO:0000313" key="3">
    <source>
        <dbReference type="Proteomes" id="UP000001693"/>
    </source>
</evidence>
<dbReference type="KEGG" id="lch:Lcho_3411"/>
<reference evidence="2 3" key="1">
    <citation type="submission" date="2008-03" db="EMBL/GenBank/DDBJ databases">
        <title>Complete sequence of Leptothrix cholodnii SP-6.</title>
        <authorList>
            <consortium name="US DOE Joint Genome Institute"/>
            <person name="Copeland A."/>
            <person name="Lucas S."/>
            <person name="Lapidus A."/>
            <person name="Glavina del Rio T."/>
            <person name="Dalin E."/>
            <person name="Tice H."/>
            <person name="Bruce D."/>
            <person name="Goodwin L."/>
            <person name="Pitluck S."/>
            <person name="Chertkov O."/>
            <person name="Brettin T."/>
            <person name="Detter J.C."/>
            <person name="Han C."/>
            <person name="Kuske C.R."/>
            <person name="Schmutz J."/>
            <person name="Larimer F."/>
            <person name="Land M."/>
            <person name="Hauser L."/>
            <person name="Kyrpides N."/>
            <person name="Lykidis A."/>
            <person name="Emerson D."/>
            <person name="Richardson P."/>
        </authorList>
    </citation>
    <scope>NUCLEOTIDE SEQUENCE [LARGE SCALE GENOMIC DNA]</scope>
    <source>
        <strain evidence="3">ATCC 51168 / LMG 8142 / SP-6</strain>
    </source>
</reference>
<evidence type="ECO:0000313" key="2">
    <source>
        <dbReference type="EMBL" id="ACB35669.1"/>
    </source>
</evidence>
<evidence type="ECO:0000256" key="1">
    <source>
        <dbReference type="SAM" id="MobiDB-lite"/>
    </source>
</evidence>
<dbReference type="Proteomes" id="UP000001693">
    <property type="component" value="Chromosome"/>
</dbReference>
<dbReference type="Pfam" id="PF11249">
    <property type="entry name" value="DUF3047"/>
    <property type="match status" value="1"/>
</dbReference>